<dbReference type="InterPro" id="IPR004839">
    <property type="entry name" value="Aminotransferase_I/II_large"/>
</dbReference>
<evidence type="ECO:0000256" key="6">
    <source>
        <dbReference type="SAM" id="MobiDB-lite"/>
    </source>
</evidence>
<gene>
    <name evidence="8" type="ORF">AX774_g2682</name>
</gene>
<keyword evidence="5" id="KW-0663">Pyridoxal phosphate</keyword>
<dbReference type="Gene3D" id="3.40.640.10">
    <property type="entry name" value="Type I PLP-dependent aspartate aminotransferase-like (Major domain)"/>
    <property type="match status" value="1"/>
</dbReference>
<evidence type="ECO:0000256" key="1">
    <source>
        <dbReference type="ARBA" id="ARBA00001933"/>
    </source>
</evidence>
<evidence type="ECO:0000259" key="7">
    <source>
        <dbReference type="Pfam" id="PF00155"/>
    </source>
</evidence>
<reference evidence="9" key="1">
    <citation type="submission" date="2017-01" db="EMBL/GenBank/DDBJ databases">
        <authorList>
            <person name="Wang Y."/>
            <person name="White M."/>
            <person name="Kvist S."/>
            <person name="Moncalvo J.-M."/>
        </authorList>
    </citation>
    <scope>NUCLEOTIDE SEQUENCE [LARGE SCALE GENOMIC DNA]</scope>
    <source>
        <strain evidence="9">COL-18-3</strain>
    </source>
</reference>
<evidence type="ECO:0000256" key="2">
    <source>
        <dbReference type="ARBA" id="ARBA00007441"/>
    </source>
</evidence>
<dbReference type="InterPro" id="IPR015424">
    <property type="entry name" value="PyrdxlP-dep_Trfase"/>
</dbReference>
<dbReference type="PANTHER" id="PTHR42790">
    <property type="entry name" value="AMINOTRANSFERASE"/>
    <property type="match status" value="1"/>
</dbReference>
<comment type="caution">
    <text evidence="8">The sequence shown here is derived from an EMBL/GenBank/DDBJ whole genome shotgun (WGS) entry which is preliminary data.</text>
</comment>
<keyword evidence="9" id="KW-1185">Reference proteome</keyword>
<comment type="similarity">
    <text evidence="2">Belongs to the class-I pyridoxal-phosphate-dependent aminotransferase family.</text>
</comment>
<dbReference type="GO" id="GO:0008483">
    <property type="term" value="F:transaminase activity"/>
    <property type="evidence" value="ECO:0007669"/>
    <property type="project" value="UniProtKB-KW"/>
</dbReference>
<evidence type="ECO:0000256" key="4">
    <source>
        <dbReference type="ARBA" id="ARBA00022679"/>
    </source>
</evidence>
<dbReference type="Pfam" id="PF00155">
    <property type="entry name" value="Aminotran_1_2"/>
    <property type="match status" value="1"/>
</dbReference>
<comment type="cofactor">
    <cofactor evidence="1">
        <name>pyridoxal 5'-phosphate</name>
        <dbReference type="ChEBI" id="CHEBI:597326"/>
    </cofactor>
</comment>
<organism evidence="8 9">
    <name type="scientific">Zancudomyces culisetae</name>
    <name type="common">Gut fungus</name>
    <name type="synonym">Smittium culisetae</name>
    <dbReference type="NCBI Taxonomy" id="1213189"/>
    <lineage>
        <taxon>Eukaryota</taxon>
        <taxon>Fungi</taxon>
        <taxon>Fungi incertae sedis</taxon>
        <taxon>Zoopagomycota</taxon>
        <taxon>Kickxellomycotina</taxon>
        <taxon>Harpellomycetes</taxon>
        <taxon>Harpellales</taxon>
        <taxon>Legeriomycetaceae</taxon>
        <taxon>Zancudomyces</taxon>
    </lineage>
</organism>
<protein>
    <submittedName>
        <fullName evidence="8">Aromatic amino acid aminotransferase</fullName>
    </submittedName>
</protein>
<evidence type="ECO:0000256" key="5">
    <source>
        <dbReference type="ARBA" id="ARBA00022898"/>
    </source>
</evidence>
<evidence type="ECO:0000313" key="9">
    <source>
        <dbReference type="Proteomes" id="UP000188320"/>
    </source>
</evidence>
<sequence>MLATKTGTAEKPASSTPTNRGLDFTEMLSEITRSRKSNPMKAFLEHINKPGLISLGGVIKPGTRAHDEEKLNEYTEISVKKSVEDGSKVESLNSLLQYGPSTGVKSLSHYFSHHMRRYHTPQYSNMESIMSVGSTDALNKVAALFLTRGDPVVVCQWTYPAVIETFAGAGYKMVSVGMDNEGMNPEALDRVCTEWTGPQKLKVVYLIPTGQNPTGATMSVQRRKDIYSVCQKHNLMIIEDDPYYFIQFGGLPVVHHEEQSESYFSKLPGVENLLPSLLSLDVDGRVVRMDTFSKLITPNTRIGWITGQDYFIDAILKSTESTVQQASGFSQGLISKLLNDEWKDAGFEEHIRFLQVDYISKRNCMLNAMEKYLGNKAVSVVVPDSGMFIWMEINLPEPHKSTPGIADIIFNKLIENNILLVSGWQCHTSQDTEPVKNYPYFRLAYSFATIEQIDSGIQRVANTLKEFGCDL</sequence>
<evidence type="ECO:0000256" key="3">
    <source>
        <dbReference type="ARBA" id="ARBA00022576"/>
    </source>
</evidence>
<feature type="domain" description="Aminotransferase class I/classII large" evidence="7">
    <location>
        <begin position="77"/>
        <end position="457"/>
    </location>
</feature>
<dbReference type="InterPro" id="IPR015421">
    <property type="entry name" value="PyrdxlP-dep_Trfase_major"/>
</dbReference>
<keyword evidence="4 8" id="KW-0808">Transferase</keyword>
<dbReference type="AlphaFoldDB" id="A0A1R1PS39"/>
<dbReference type="PANTHER" id="PTHR42790:SF1">
    <property type="entry name" value="AROMATIC AMINO ACID AMINOTRANSFERASE, HYPOTHETICAL (EUROFUNG)"/>
    <property type="match status" value="1"/>
</dbReference>
<dbReference type="SUPFAM" id="SSF53383">
    <property type="entry name" value="PLP-dependent transferases"/>
    <property type="match status" value="1"/>
</dbReference>
<dbReference type="GO" id="GO:0030170">
    <property type="term" value="F:pyridoxal phosphate binding"/>
    <property type="evidence" value="ECO:0007669"/>
    <property type="project" value="InterPro"/>
</dbReference>
<dbReference type="Proteomes" id="UP000188320">
    <property type="component" value="Unassembled WGS sequence"/>
</dbReference>
<feature type="region of interest" description="Disordered" evidence="6">
    <location>
        <begin position="1"/>
        <end position="24"/>
    </location>
</feature>
<dbReference type="OrthoDB" id="691673at2759"/>
<keyword evidence="3 8" id="KW-0032">Aminotransferase</keyword>
<dbReference type="GO" id="GO:1901605">
    <property type="term" value="P:alpha-amino acid metabolic process"/>
    <property type="evidence" value="ECO:0007669"/>
    <property type="project" value="TreeGrafter"/>
</dbReference>
<evidence type="ECO:0000313" key="8">
    <source>
        <dbReference type="EMBL" id="OMH83800.1"/>
    </source>
</evidence>
<dbReference type="EMBL" id="LSSK01000308">
    <property type="protein sequence ID" value="OMH83800.1"/>
    <property type="molecule type" value="Genomic_DNA"/>
</dbReference>
<accession>A0A1R1PS39</accession>
<dbReference type="CDD" id="cd00609">
    <property type="entry name" value="AAT_like"/>
    <property type="match status" value="1"/>
</dbReference>
<proteinExistence type="inferred from homology"/>
<name>A0A1R1PS39_ZANCU</name>
<dbReference type="InterPro" id="IPR050859">
    <property type="entry name" value="Class-I_PLP-dep_aminotransf"/>
</dbReference>